<name>A0A1F4UUT0_UNCKA</name>
<evidence type="ECO:0000313" key="2">
    <source>
        <dbReference type="Proteomes" id="UP000177458"/>
    </source>
</evidence>
<sequence length="101" mass="11841">MWHLPGGYVLAGEEQDEFLRRLILKELGLEHSLAIALRFGGFVHNNPHEERGHLIHMPWVVEFPEGMLPESEKARFFRIYQLPDNTIRHHLTIVSRYLASK</sequence>
<dbReference type="Gene3D" id="3.90.79.10">
    <property type="entry name" value="Nucleoside Triphosphate Pyrophosphohydrolase"/>
    <property type="match status" value="1"/>
</dbReference>
<evidence type="ECO:0000313" key="1">
    <source>
        <dbReference type="EMBL" id="OGC47963.1"/>
    </source>
</evidence>
<dbReference type="EMBL" id="MEVF01000054">
    <property type="protein sequence ID" value="OGC47963.1"/>
    <property type="molecule type" value="Genomic_DNA"/>
</dbReference>
<comment type="caution">
    <text evidence="1">The sequence shown here is derived from an EMBL/GenBank/DDBJ whole genome shotgun (WGS) entry which is preliminary data.</text>
</comment>
<reference evidence="1 2" key="1">
    <citation type="journal article" date="2016" name="Nat. Commun.">
        <title>Thousands of microbial genomes shed light on interconnected biogeochemical processes in an aquifer system.</title>
        <authorList>
            <person name="Anantharaman K."/>
            <person name="Brown C.T."/>
            <person name="Hug L.A."/>
            <person name="Sharon I."/>
            <person name="Castelle C.J."/>
            <person name="Probst A.J."/>
            <person name="Thomas B.C."/>
            <person name="Singh A."/>
            <person name="Wilkins M.J."/>
            <person name="Karaoz U."/>
            <person name="Brodie E.L."/>
            <person name="Williams K.H."/>
            <person name="Hubbard S.S."/>
            <person name="Banfield J.F."/>
        </authorList>
    </citation>
    <scope>NUCLEOTIDE SEQUENCE [LARGE SCALE GENOMIC DNA]</scope>
</reference>
<dbReference type="AlphaFoldDB" id="A0A1F4UUT0"/>
<evidence type="ECO:0008006" key="3">
    <source>
        <dbReference type="Google" id="ProtNLM"/>
    </source>
</evidence>
<gene>
    <name evidence="1" type="ORF">A3A69_01920</name>
</gene>
<accession>A0A1F4UUT0</accession>
<dbReference type="SUPFAM" id="SSF55811">
    <property type="entry name" value="Nudix"/>
    <property type="match status" value="1"/>
</dbReference>
<organism evidence="1 2">
    <name type="scientific">candidate division WWE3 bacterium RIFCSPLOWO2_01_FULL_37_15</name>
    <dbReference type="NCBI Taxonomy" id="1802622"/>
    <lineage>
        <taxon>Bacteria</taxon>
        <taxon>Katanobacteria</taxon>
    </lineage>
</organism>
<dbReference type="InterPro" id="IPR015797">
    <property type="entry name" value="NUDIX_hydrolase-like_dom_sf"/>
</dbReference>
<protein>
    <recommendedName>
        <fullName evidence="3">Nudix hydrolase domain-containing protein</fullName>
    </recommendedName>
</protein>
<dbReference type="Proteomes" id="UP000177458">
    <property type="component" value="Unassembled WGS sequence"/>
</dbReference>
<proteinExistence type="predicted"/>